<name>A0A9N8WB03_9GLOM</name>
<evidence type="ECO:0000256" key="2">
    <source>
        <dbReference type="ARBA" id="ARBA00022723"/>
    </source>
</evidence>
<dbReference type="GO" id="GO:0008270">
    <property type="term" value="F:zinc ion binding"/>
    <property type="evidence" value="ECO:0007669"/>
    <property type="project" value="UniProtKB-KW"/>
</dbReference>
<accession>A0A9N8WB03</accession>
<keyword evidence="3" id="KW-0863">Zinc-finger</keyword>
<keyword evidence="5" id="KW-0539">Nucleus</keyword>
<comment type="subcellular location">
    <subcellularLocation>
        <location evidence="1">Nucleus</location>
    </subcellularLocation>
</comment>
<dbReference type="GO" id="GO:0005634">
    <property type="term" value="C:nucleus"/>
    <property type="evidence" value="ECO:0007669"/>
    <property type="project" value="UniProtKB-SubCell"/>
</dbReference>
<sequence>MNYPLMDLIAKFQKTQAQVKKKAIMKYLKSQFIKKTKVRHKGSSKKRSWVWKYFDSEKVIEKSKNVNIEVMYGICLVLDNSEEKCNTWLRIVSGSTLNLINHLSNIYSIMKDGPKLYKQDNPMQTTIDLFARSGPYPYTKSKNDKLTKALVKFLIHDAQPISFAVSPNFHEFIKELDLMFSLPDEKCVKQIIYALYNKSYEIM</sequence>
<dbReference type="PANTHER" id="PTHR46481">
    <property type="entry name" value="ZINC FINGER BED DOMAIN-CONTAINING PROTEIN 4"/>
    <property type="match status" value="1"/>
</dbReference>
<evidence type="ECO:0000256" key="5">
    <source>
        <dbReference type="ARBA" id="ARBA00023242"/>
    </source>
</evidence>
<keyword evidence="7" id="KW-1185">Reference proteome</keyword>
<evidence type="ECO:0000256" key="1">
    <source>
        <dbReference type="ARBA" id="ARBA00004123"/>
    </source>
</evidence>
<reference evidence="6" key="1">
    <citation type="submission" date="2021-06" db="EMBL/GenBank/DDBJ databases">
        <authorList>
            <person name="Kallberg Y."/>
            <person name="Tangrot J."/>
            <person name="Rosling A."/>
        </authorList>
    </citation>
    <scope>NUCLEOTIDE SEQUENCE</scope>
    <source>
        <strain evidence="6">MA453B</strain>
    </source>
</reference>
<comment type="caution">
    <text evidence="6">The sequence shown here is derived from an EMBL/GenBank/DDBJ whole genome shotgun (WGS) entry which is preliminary data.</text>
</comment>
<dbReference type="SUPFAM" id="SSF140996">
    <property type="entry name" value="Hermes dimerisation domain"/>
    <property type="match status" value="1"/>
</dbReference>
<dbReference type="PANTHER" id="PTHR46481:SF10">
    <property type="entry name" value="ZINC FINGER BED DOMAIN-CONTAINING PROTEIN 39"/>
    <property type="match status" value="1"/>
</dbReference>
<keyword evidence="4" id="KW-0862">Zinc</keyword>
<protein>
    <submittedName>
        <fullName evidence="6">14960_t:CDS:1</fullName>
    </submittedName>
</protein>
<organism evidence="6 7">
    <name type="scientific">Dentiscutata erythropus</name>
    <dbReference type="NCBI Taxonomy" id="1348616"/>
    <lineage>
        <taxon>Eukaryota</taxon>
        <taxon>Fungi</taxon>
        <taxon>Fungi incertae sedis</taxon>
        <taxon>Mucoromycota</taxon>
        <taxon>Glomeromycotina</taxon>
        <taxon>Glomeromycetes</taxon>
        <taxon>Diversisporales</taxon>
        <taxon>Gigasporaceae</taxon>
        <taxon>Dentiscutata</taxon>
    </lineage>
</organism>
<dbReference type="OrthoDB" id="2427684at2759"/>
<dbReference type="AlphaFoldDB" id="A0A9N8WB03"/>
<proteinExistence type="predicted"/>
<dbReference type="EMBL" id="CAJVPY010000553">
    <property type="protein sequence ID" value="CAG8479792.1"/>
    <property type="molecule type" value="Genomic_DNA"/>
</dbReference>
<gene>
    <name evidence="6" type="ORF">DERYTH_LOCUS1866</name>
</gene>
<evidence type="ECO:0000256" key="3">
    <source>
        <dbReference type="ARBA" id="ARBA00022771"/>
    </source>
</evidence>
<dbReference type="InterPro" id="IPR052035">
    <property type="entry name" value="ZnF_BED_domain_contain"/>
</dbReference>
<evidence type="ECO:0000313" key="7">
    <source>
        <dbReference type="Proteomes" id="UP000789405"/>
    </source>
</evidence>
<dbReference type="Proteomes" id="UP000789405">
    <property type="component" value="Unassembled WGS sequence"/>
</dbReference>
<evidence type="ECO:0000313" key="6">
    <source>
        <dbReference type="EMBL" id="CAG8479792.1"/>
    </source>
</evidence>
<evidence type="ECO:0000256" key="4">
    <source>
        <dbReference type="ARBA" id="ARBA00022833"/>
    </source>
</evidence>
<keyword evidence="2" id="KW-0479">Metal-binding</keyword>